<evidence type="ECO:0000313" key="2">
    <source>
        <dbReference type="EMBL" id="MPC61858.1"/>
    </source>
</evidence>
<gene>
    <name evidence="2" type="ORF">E2C01_055935</name>
</gene>
<dbReference type="EMBL" id="VSRR010019021">
    <property type="protein sequence ID" value="MPC61858.1"/>
    <property type="molecule type" value="Genomic_DNA"/>
</dbReference>
<sequence>MTSDAEEISPVAAAAAAAGVVDERIRSLSTASEASEDSATALLPDVTFGPTSHTGMGSPRSNRESQPLLGARHEVDDFNHWPGNEILKLLIRKWLASDLAKSWLDMRWS</sequence>
<dbReference type="Proteomes" id="UP000324222">
    <property type="component" value="Unassembled WGS sequence"/>
</dbReference>
<evidence type="ECO:0000313" key="3">
    <source>
        <dbReference type="Proteomes" id="UP000324222"/>
    </source>
</evidence>
<dbReference type="AlphaFoldDB" id="A0A5B7GYA8"/>
<evidence type="ECO:0000256" key="1">
    <source>
        <dbReference type="SAM" id="MobiDB-lite"/>
    </source>
</evidence>
<feature type="compositionally biased region" description="Low complexity" evidence="1">
    <location>
        <begin position="30"/>
        <end position="43"/>
    </location>
</feature>
<feature type="region of interest" description="Disordered" evidence="1">
    <location>
        <begin position="30"/>
        <end position="69"/>
    </location>
</feature>
<name>A0A5B7GYA8_PORTR</name>
<protein>
    <submittedName>
        <fullName evidence="2">Uncharacterized protein</fullName>
    </submittedName>
</protein>
<organism evidence="2 3">
    <name type="scientific">Portunus trituberculatus</name>
    <name type="common">Swimming crab</name>
    <name type="synonym">Neptunus trituberculatus</name>
    <dbReference type="NCBI Taxonomy" id="210409"/>
    <lineage>
        <taxon>Eukaryota</taxon>
        <taxon>Metazoa</taxon>
        <taxon>Ecdysozoa</taxon>
        <taxon>Arthropoda</taxon>
        <taxon>Crustacea</taxon>
        <taxon>Multicrustacea</taxon>
        <taxon>Malacostraca</taxon>
        <taxon>Eumalacostraca</taxon>
        <taxon>Eucarida</taxon>
        <taxon>Decapoda</taxon>
        <taxon>Pleocyemata</taxon>
        <taxon>Brachyura</taxon>
        <taxon>Eubrachyura</taxon>
        <taxon>Portunoidea</taxon>
        <taxon>Portunidae</taxon>
        <taxon>Portuninae</taxon>
        <taxon>Portunus</taxon>
    </lineage>
</organism>
<proteinExistence type="predicted"/>
<keyword evidence="3" id="KW-1185">Reference proteome</keyword>
<accession>A0A5B7GYA8</accession>
<comment type="caution">
    <text evidence="2">The sequence shown here is derived from an EMBL/GenBank/DDBJ whole genome shotgun (WGS) entry which is preliminary data.</text>
</comment>
<reference evidence="2 3" key="1">
    <citation type="submission" date="2019-05" db="EMBL/GenBank/DDBJ databases">
        <title>Another draft genome of Portunus trituberculatus and its Hox gene families provides insights of decapod evolution.</title>
        <authorList>
            <person name="Jeong J.-H."/>
            <person name="Song I."/>
            <person name="Kim S."/>
            <person name="Choi T."/>
            <person name="Kim D."/>
            <person name="Ryu S."/>
            <person name="Kim W."/>
        </authorList>
    </citation>
    <scope>NUCLEOTIDE SEQUENCE [LARGE SCALE GENOMIC DNA]</scope>
    <source>
        <tissue evidence="2">Muscle</tissue>
    </source>
</reference>